<evidence type="ECO:0000313" key="15">
    <source>
        <dbReference type="EnsemblPlants" id="Ma07_p08450.1"/>
    </source>
</evidence>
<feature type="chain" id="PRO_5036220014" description="RING-type E3 ubiquitin transferase" evidence="11">
    <location>
        <begin position="28"/>
        <end position="1068"/>
    </location>
</feature>
<proteinExistence type="predicted"/>
<feature type="transmembrane region" description="Helical" evidence="10">
    <location>
        <begin position="816"/>
        <end position="836"/>
    </location>
</feature>
<evidence type="ECO:0000259" key="13">
    <source>
        <dbReference type="Pfam" id="PF25333"/>
    </source>
</evidence>
<evidence type="ECO:0000256" key="2">
    <source>
        <dbReference type="ARBA" id="ARBA00004127"/>
    </source>
</evidence>
<dbReference type="EC" id="2.3.2.27" evidence="4"/>
<dbReference type="InParanoid" id="A0A804JTL4"/>
<comment type="subcellular location">
    <subcellularLocation>
        <location evidence="2">Endomembrane system</location>
        <topology evidence="2">Multi-pass membrane protein</topology>
    </subcellularLocation>
</comment>
<feature type="transmembrane region" description="Helical" evidence="10">
    <location>
        <begin position="988"/>
        <end position="1010"/>
    </location>
</feature>
<evidence type="ECO:0000256" key="6">
    <source>
        <dbReference type="ARBA" id="ARBA00022692"/>
    </source>
</evidence>
<evidence type="ECO:0000313" key="16">
    <source>
        <dbReference type="Proteomes" id="UP000012960"/>
    </source>
</evidence>
<evidence type="ECO:0000256" key="9">
    <source>
        <dbReference type="ARBA" id="ARBA00023136"/>
    </source>
</evidence>
<dbReference type="Proteomes" id="UP000012960">
    <property type="component" value="Unplaced"/>
</dbReference>
<feature type="domain" description="DUF2921" evidence="13">
    <location>
        <begin position="56"/>
        <end position="271"/>
    </location>
</feature>
<reference evidence="15" key="2">
    <citation type="submission" date="2021-05" db="UniProtKB">
        <authorList>
            <consortium name="EnsemblPlants"/>
        </authorList>
    </citation>
    <scope>IDENTIFICATION</scope>
    <source>
        <strain evidence="15">subsp. malaccensis</strain>
    </source>
</reference>
<keyword evidence="11" id="KW-0732">Signal</keyword>
<evidence type="ECO:0000256" key="1">
    <source>
        <dbReference type="ARBA" id="ARBA00000900"/>
    </source>
</evidence>
<protein>
    <recommendedName>
        <fullName evidence="4">RING-type E3 ubiquitin transferase</fullName>
        <ecNumber evidence="4">2.3.2.27</ecNumber>
    </recommendedName>
</protein>
<feature type="domain" description="DUF2921" evidence="13">
    <location>
        <begin position="292"/>
        <end position="480"/>
    </location>
</feature>
<keyword evidence="5" id="KW-0808">Transferase</keyword>
<keyword evidence="7" id="KW-0833">Ubl conjugation pathway</keyword>
<evidence type="ECO:0000256" key="10">
    <source>
        <dbReference type="SAM" id="Phobius"/>
    </source>
</evidence>
<accession>A0A804JTL4</accession>
<dbReference type="GO" id="GO:0012505">
    <property type="term" value="C:endomembrane system"/>
    <property type="evidence" value="ECO:0007669"/>
    <property type="project" value="UniProtKB-SubCell"/>
</dbReference>
<keyword evidence="16" id="KW-1185">Reference proteome</keyword>
<feature type="transmembrane region" description="Helical" evidence="10">
    <location>
        <begin position="866"/>
        <end position="887"/>
    </location>
</feature>
<keyword evidence="9 10" id="KW-0472">Membrane</keyword>
<evidence type="ECO:0000259" key="12">
    <source>
        <dbReference type="Pfam" id="PF11145"/>
    </source>
</evidence>
<dbReference type="Pfam" id="PF25333">
    <property type="entry name" value="DUF2921_N"/>
    <property type="match status" value="3"/>
</dbReference>
<feature type="domain" description="DUF2921" evidence="13">
    <location>
        <begin position="518"/>
        <end position="718"/>
    </location>
</feature>
<dbReference type="EnsemblPlants" id="Ma07_t08450.1">
    <property type="protein sequence ID" value="Ma07_p08450.1"/>
    <property type="gene ID" value="Ma07_g08450"/>
</dbReference>
<evidence type="ECO:0000256" key="7">
    <source>
        <dbReference type="ARBA" id="ARBA00022786"/>
    </source>
</evidence>
<dbReference type="AlphaFoldDB" id="A0A804JTL4"/>
<keyword evidence="8 10" id="KW-1133">Transmembrane helix</keyword>
<reference evidence="14" key="1">
    <citation type="submission" date="2021-03" db="EMBL/GenBank/DDBJ databases">
        <authorList>
            <consortium name="Genoscope - CEA"/>
            <person name="William W."/>
        </authorList>
    </citation>
    <scope>NUCLEOTIDE SEQUENCE</scope>
    <source>
        <strain evidence="14">Doubled-haploid Pahang</strain>
    </source>
</reference>
<dbReference type="PANTHER" id="PTHR33389:SF4">
    <property type="entry name" value="PII, URIDYLYLTRANSFERASE (DUF2921)"/>
    <property type="match status" value="1"/>
</dbReference>
<evidence type="ECO:0000256" key="11">
    <source>
        <dbReference type="SAM" id="SignalP"/>
    </source>
</evidence>
<dbReference type="PANTHER" id="PTHR33389">
    <property type="entry name" value="FAMILY PROTEIN, PUTATIVE (DUF2921)-RELATED"/>
    <property type="match status" value="1"/>
</dbReference>
<evidence type="ECO:0000256" key="4">
    <source>
        <dbReference type="ARBA" id="ARBA00012483"/>
    </source>
</evidence>
<dbReference type="Pfam" id="PF11145">
    <property type="entry name" value="DUF2921"/>
    <property type="match status" value="1"/>
</dbReference>
<dbReference type="Gramene" id="Ma07_t08450.1">
    <property type="protein sequence ID" value="Ma07_p08450.1"/>
    <property type="gene ID" value="Ma07_g08450"/>
</dbReference>
<evidence type="ECO:0000313" key="14">
    <source>
        <dbReference type="EMBL" id="CAG1855997.1"/>
    </source>
</evidence>
<dbReference type="OMA" id="EVKKECA"/>
<evidence type="ECO:0000256" key="5">
    <source>
        <dbReference type="ARBA" id="ARBA00022679"/>
    </source>
</evidence>
<feature type="transmembrane region" description="Helical" evidence="10">
    <location>
        <begin position="774"/>
        <end position="796"/>
    </location>
</feature>
<evidence type="ECO:0000256" key="3">
    <source>
        <dbReference type="ARBA" id="ARBA00004906"/>
    </source>
</evidence>
<organism evidence="15 16">
    <name type="scientific">Musa acuminata subsp. malaccensis</name>
    <name type="common">Wild banana</name>
    <name type="synonym">Musa malaccensis</name>
    <dbReference type="NCBI Taxonomy" id="214687"/>
    <lineage>
        <taxon>Eukaryota</taxon>
        <taxon>Viridiplantae</taxon>
        <taxon>Streptophyta</taxon>
        <taxon>Embryophyta</taxon>
        <taxon>Tracheophyta</taxon>
        <taxon>Spermatophyta</taxon>
        <taxon>Magnoliopsida</taxon>
        <taxon>Liliopsida</taxon>
        <taxon>Zingiberales</taxon>
        <taxon>Musaceae</taxon>
        <taxon>Musa</taxon>
    </lineage>
</organism>
<feature type="domain" description="SWEET-like" evidence="12">
    <location>
        <begin position="729"/>
        <end position="1017"/>
    </location>
</feature>
<gene>
    <name evidence="14" type="ORF">GSMUA_46410.1</name>
</gene>
<dbReference type="GO" id="GO:0061630">
    <property type="term" value="F:ubiquitin protein ligase activity"/>
    <property type="evidence" value="ECO:0007669"/>
    <property type="project" value="UniProtKB-EC"/>
</dbReference>
<dbReference type="EMBL" id="HG996473">
    <property type="protein sequence ID" value="CAG1855997.1"/>
    <property type="molecule type" value="Genomic_DNA"/>
</dbReference>
<dbReference type="InterPro" id="IPR021319">
    <property type="entry name" value="DUF2921"/>
</dbReference>
<comment type="pathway">
    <text evidence="3">Protein modification; protein ubiquitination.</text>
</comment>
<feature type="signal peptide" evidence="11">
    <location>
        <begin position="1"/>
        <end position="27"/>
    </location>
</feature>
<dbReference type="OrthoDB" id="618601at2759"/>
<keyword evidence="6 10" id="KW-0812">Transmembrane</keyword>
<comment type="catalytic activity">
    <reaction evidence="1">
        <text>S-ubiquitinyl-[E2 ubiquitin-conjugating enzyme]-L-cysteine + [acceptor protein]-L-lysine = [E2 ubiquitin-conjugating enzyme]-L-cysteine + N(6)-ubiquitinyl-[acceptor protein]-L-lysine.</text>
        <dbReference type="EC" id="2.3.2.27"/>
    </reaction>
</comment>
<evidence type="ECO:0000256" key="8">
    <source>
        <dbReference type="ARBA" id="ARBA00022989"/>
    </source>
</evidence>
<feature type="transmembrane region" description="Helical" evidence="10">
    <location>
        <begin position="741"/>
        <end position="762"/>
    </location>
</feature>
<sequence length="1068" mass="120703">MDATLLFFLKMWILGILMSFSITSSYSHPPYRAEQVVAAAVEDPFEPHDHTRFPEVKKQCRSFLSSGHNLQLDVNRANSLKQELSFARGDWRQASGEAPLMPFDTSDAAQNVSNLPDPLRLVTFALNHVDLNRNFHSSLNVSGALGLGISRNGTAPEAVRYQFPEFQFWPGSSQLRILFEGVYTESEENGGERVLCLLGSALLPSREADSANPWEWVKDSGLNKYQHPLLQDDQILLVLRYPKAFTLTSRAVRGEMKSLNRQSSPRYFDKIQLSSQLGPYSNYEFGSEKLISKACTPYPYRDDIIGSQFEVYRGSGFCGILDQFASGEILNIVPDWNCNSTDEYCSTLGPFASEKEINATDGGFANVGLMMQDIRCEPRIGTHNLSYARVSAVFRAIPPWENQYMVAQRTGLNGLTLTAEGIWNSSAGQLCMVGCLGLGNGGCHSRICLYVPTSFSISQRNIIYGRITSVNNTKGVLHFPLSFEKPVHPLELWNKMRSNPFTMYKYSKIKLAGAFLEKSEPFDFSTIIKKSLLSYPRKGDDGDDMVNLSNLADDLTLHVPAVPEPIPKVRIERPFLRMEVLSLGSLFGHYWAFSNVSFARSQNLQPSKSISTEQQLLLNVSAELTVSGNLYTNVSVLYLEGIYNPIDGRMYLIGCRDVRASWKILFESMDLEGGLDCLVEVKVEYPPTTARWLMNPTAKFSINSQRNDDDPLHFSPIKLQTLPILYRGQREDILSRRGVEGILRILTLSMAIFSILSQLFYIRDNGGVVPYISLVMLGVQALGYSIPLITGAEALFARFTSEFYENPSYTLEKNQWFQIIDYMVKILVLSAFLLTLRLGQKVVKSRIRLLTRAPLEPGRVPSDKRVLLISFGIHAIGFLGVLIVHFVNASRRPVYQEEYLDLRGNSHKVHEWGNQLEEYIGLIQDFFLLPQIIGNFLWQIDCKPLKKTYYIGMTVVRLLPHVYDFIRAPVFNPYFSEQYEFVNPSLDFYSKFGDIAIPVTAAVFVVVVYVQQRWNYDKLSQTLRSGQKRLLPLSSRVYERLPSVSFEAELVSGVNETETQGNLDKEET</sequence>
<name>A0A804JTL4_MUSAM</name>
<dbReference type="InterPro" id="IPR057425">
    <property type="entry name" value="DUF2921_N"/>
</dbReference>